<reference evidence="6" key="1">
    <citation type="submission" date="2020-05" db="EMBL/GenBank/DDBJ databases">
        <authorList>
            <person name="Chiriac C."/>
            <person name="Salcher M."/>
            <person name="Ghai R."/>
            <person name="Kavagutti S V."/>
        </authorList>
    </citation>
    <scope>NUCLEOTIDE SEQUENCE</scope>
</reference>
<dbReference type="Gene3D" id="3.50.50.60">
    <property type="entry name" value="FAD/NAD(P)-binding domain"/>
    <property type="match status" value="1"/>
</dbReference>
<dbReference type="InterPro" id="IPR002938">
    <property type="entry name" value="FAD-bd"/>
</dbReference>
<evidence type="ECO:0000313" key="3">
    <source>
        <dbReference type="EMBL" id="CAB4560986.1"/>
    </source>
</evidence>
<dbReference type="EMBL" id="CAEZTR010000020">
    <property type="protein sequence ID" value="CAB4570665.1"/>
    <property type="molecule type" value="Genomic_DNA"/>
</dbReference>
<protein>
    <submittedName>
        <fullName evidence="6">Unannotated protein</fullName>
    </submittedName>
</protein>
<dbReference type="Pfam" id="PF01494">
    <property type="entry name" value="FAD_binding_3"/>
    <property type="match status" value="1"/>
</dbReference>
<evidence type="ECO:0000313" key="4">
    <source>
        <dbReference type="EMBL" id="CAB4570665.1"/>
    </source>
</evidence>
<accession>A0A6J6MTU4</accession>
<dbReference type="PRINTS" id="PR00420">
    <property type="entry name" value="RNGMNOXGNASE"/>
</dbReference>
<dbReference type="GO" id="GO:0016628">
    <property type="term" value="F:oxidoreductase activity, acting on the CH-CH group of donors, NAD or NADP as acceptor"/>
    <property type="evidence" value="ECO:0007669"/>
    <property type="project" value="InterPro"/>
</dbReference>
<dbReference type="EMBL" id="CAEZSU010000001">
    <property type="protein sequence ID" value="CAB4537863.1"/>
    <property type="molecule type" value="Genomic_DNA"/>
</dbReference>
<dbReference type="PANTHER" id="PTHR42685:SF22">
    <property type="entry name" value="CONDITIONED MEDIUM FACTOR RECEPTOR 1"/>
    <property type="match status" value="1"/>
</dbReference>
<dbReference type="InterPro" id="IPR011777">
    <property type="entry name" value="Geranylgeranyl_Rdtase_fam"/>
</dbReference>
<evidence type="ECO:0000259" key="1">
    <source>
        <dbReference type="Pfam" id="PF01494"/>
    </source>
</evidence>
<dbReference type="InterPro" id="IPR036188">
    <property type="entry name" value="FAD/NAD-bd_sf"/>
</dbReference>
<dbReference type="EMBL" id="CAEZTG010000038">
    <property type="protein sequence ID" value="CAB4560986.1"/>
    <property type="molecule type" value="Genomic_DNA"/>
</dbReference>
<dbReference type="SUPFAM" id="SSF51905">
    <property type="entry name" value="FAD/NAD(P)-binding domain"/>
    <property type="match status" value="1"/>
</dbReference>
<evidence type="ECO:0000313" key="2">
    <source>
        <dbReference type="EMBL" id="CAB4537863.1"/>
    </source>
</evidence>
<dbReference type="EMBL" id="CAEZXE010000052">
    <property type="protein sequence ID" value="CAB4677276.1"/>
    <property type="molecule type" value="Genomic_DNA"/>
</dbReference>
<evidence type="ECO:0000313" key="5">
    <source>
        <dbReference type="EMBL" id="CAB4635723.1"/>
    </source>
</evidence>
<dbReference type="AlphaFoldDB" id="A0A6J6MTU4"/>
<gene>
    <name evidence="2" type="ORF">UFOPK1495_00012</name>
    <name evidence="3" type="ORF">UFOPK1603_00563</name>
    <name evidence="4" type="ORF">UFOPK1711_00485</name>
    <name evidence="5" type="ORF">UFOPK2143_00212</name>
    <name evidence="6" type="ORF">UFOPK2350_00747</name>
</gene>
<dbReference type="PANTHER" id="PTHR42685">
    <property type="entry name" value="GERANYLGERANYL DIPHOSPHATE REDUCTASE"/>
    <property type="match status" value="1"/>
</dbReference>
<sequence length="424" mass="45893">MQTEPSTTDSAPVGDTKVDVLVVGAGPSGCAAALTLSRAGHTVVVIDKATFPRDKICGDGLTTSALRELDALGLDPKTVPSWVSVDDVVVRSPSGREVVFPMPRDNGTYAAASRRQDLDLALVQLARSEGIEIRENVALSSMTQSDSSATVLTDVGDTITASYVIAADGMWSPTRKALGIAQPGYRGEWHAFRQYFKNVSPRASSELIVWFEPDLLPGYAWSFPLADGTANIGFGILRDDSSYKVSDMGPLWRELLARPHVREFLGPDAEPESPHRAWPIPARVDRIALTCERTLFVGDAAAATDPMTGEGIGQALLTGRWAAEAIIANPTNVAACASAYEHSVETELSVDHRFAERLMTILRRPLGARGAVRIAGISGWTRRNFGRWLFEDYPRGLLLTPRRWHRGMLTGPGAYRGNHANSAD</sequence>
<organism evidence="6">
    <name type="scientific">freshwater metagenome</name>
    <dbReference type="NCBI Taxonomy" id="449393"/>
    <lineage>
        <taxon>unclassified sequences</taxon>
        <taxon>metagenomes</taxon>
        <taxon>ecological metagenomes</taxon>
    </lineage>
</organism>
<name>A0A6J6MTU4_9ZZZZ</name>
<proteinExistence type="predicted"/>
<dbReference type="GO" id="GO:0071949">
    <property type="term" value="F:FAD binding"/>
    <property type="evidence" value="ECO:0007669"/>
    <property type="project" value="InterPro"/>
</dbReference>
<evidence type="ECO:0000313" key="6">
    <source>
        <dbReference type="EMBL" id="CAB4677276.1"/>
    </source>
</evidence>
<dbReference type="NCBIfam" id="TIGR02032">
    <property type="entry name" value="GG-red-SF"/>
    <property type="match status" value="1"/>
</dbReference>
<dbReference type="InterPro" id="IPR050407">
    <property type="entry name" value="Geranylgeranyl_reductase"/>
</dbReference>
<feature type="domain" description="FAD-binding" evidence="1">
    <location>
        <begin position="17"/>
        <end position="312"/>
    </location>
</feature>
<dbReference type="EMBL" id="CAEZVV010000006">
    <property type="protein sequence ID" value="CAB4635723.1"/>
    <property type="molecule type" value="Genomic_DNA"/>
</dbReference>